<evidence type="ECO:0000259" key="1">
    <source>
        <dbReference type="Pfam" id="PF18803"/>
    </source>
</evidence>
<dbReference type="EMBL" id="AACS02000006">
    <property type="protein sequence ID" value="EAU80458.2"/>
    <property type="molecule type" value="Genomic_DNA"/>
</dbReference>
<dbReference type="eggNOG" id="ENOG502SJ1F">
    <property type="taxonomic scope" value="Eukaryota"/>
</dbReference>
<dbReference type="HOGENOM" id="CLU_003703_13_1_1"/>
<dbReference type="PANTHER" id="PTHR33096">
    <property type="entry name" value="CXC2 DOMAIN-CONTAINING PROTEIN"/>
    <property type="match status" value="1"/>
</dbReference>
<dbReference type="Pfam" id="PF18758">
    <property type="entry name" value="KDZ"/>
    <property type="match status" value="1"/>
</dbReference>
<dbReference type="InParanoid" id="A8PH80"/>
<sequence length="1065" mass="121437">MRRSFGKIQDCEPADIVDTFRVKIRKPSRSSSKAKVTLVPAQLKTPRADRKLSDRSNNSSRTKRIEELLKSGDLADGRTLQIGDGSFLDANLFVPFELEMGNSNQNRPNDYLRDWKENKQKEFLEEIISRAASDIGAGCSNCRQACDVVWRCRDCFSMRVLCTTCCRVEHAHTPFHRVEVWNETHFATSWLWRTGLVIDLCKTRSCSLRSTTPWVPIPDSNDPSYGAKPDWRTWEEFDVLVVVHSNGVHHLPVHFCTCADAPADEVQLLRHDLYPASHKDVRTAFTFAVLDEYLLQNLECYTSALHFYSKLRRLTNEAFPKKVPDRYRELLRCGREWRILKDLKRFGFGHTGCQPNEGELALFCAACPQDGINLPADWRTQGDQWRFSMTLVADGNFTLVHRKQKGDDDVWLRNGEGYLVETSKYEEHLKKTTEPLQASTCHEHRAVEDRSKVHKGCDVTGVGALACSRHGAFAPSSVVGFQKGERQMNMDYGLMGAVRTSRADRAPRLNLLYDINCQYSVHLRDRFATSETLSLSEDLPIVFGIGKFHVFGHQEGCYARYSPSFIDGIGQTSGEILESLWSTLNESARATQTMSLAHRTEVLDAHIGDSNWKKMISLGHNLSVAYPKAMKELHEAEEAFNLLDATASESQRITWDQQLSSGLAKRAKEGDASAMDFLNVSIEKPPTRAKVQHDLMLLEQRGDQQIGVTSWITLGFKIQDAQLATKAYRRGLPRADLRTDNQNLELVRRQEHLRNEITRFLETGASLFPQVDMEEYPWVNPPESNPVIEGSEDDFAMEIDSDNPFLDGDRDPEDMEIPLPSSFATLPDQMKSAASKEIKLRIAQANDALEAIRTDIGHKSFLYRSNIRLADGKKEKTRGYAAVKAVNQSMRHHIRLYNQARWALRRLNASPSLLEKYKDLKPEHTKAITAIYHPNAPGQSKTVLSWIWNLDVSGDSQKAPYLEELYRINWLRAKCRMERWREEVVLLKEEMTWISNFFKFKEDTARSWATLGPDKPGHRAYAEQQAGVWRRLRADGDEMFRDARTAGEVLIRQLRGETGTNTDLN</sequence>
<dbReference type="GeneID" id="6018030"/>
<gene>
    <name evidence="2" type="ORF">CC1G_12551</name>
</gene>
<evidence type="ECO:0000313" key="2">
    <source>
        <dbReference type="EMBL" id="EAU80458.2"/>
    </source>
</evidence>
<dbReference type="KEGG" id="cci:CC1G_12551"/>
<proteinExistence type="predicted"/>
<dbReference type="InterPro" id="IPR040521">
    <property type="entry name" value="KDZ"/>
</dbReference>
<dbReference type="CDD" id="cd19757">
    <property type="entry name" value="Bbox1"/>
    <property type="match status" value="1"/>
</dbReference>
<comment type="caution">
    <text evidence="2">The sequence shown here is derived from an EMBL/GenBank/DDBJ whole genome shotgun (WGS) entry which is preliminary data.</text>
</comment>
<dbReference type="AlphaFoldDB" id="A8PH80"/>
<reference evidence="2 3" key="1">
    <citation type="journal article" date="2010" name="Proc. Natl. Acad. Sci. U.S.A.">
        <title>Insights into evolution of multicellular fungi from the assembled chromosomes of the mushroom Coprinopsis cinerea (Coprinus cinereus).</title>
        <authorList>
            <person name="Stajich J.E."/>
            <person name="Wilke S.K."/>
            <person name="Ahren D."/>
            <person name="Au C.H."/>
            <person name="Birren B.W."/>
            <person name="Borodovsky M."/>
            <person name="Burns C."/>
            <person name="Canback B."/>
            <person name="Casselton L.A."/>
            <person name="Cheng C.K."/>
            <person name="Deng J."/>
            <person name="Dietrich F.S."/>
            <person name="Fargo D.C."/>
            <person name="Farman M.L."/>
            <person name="Gathman A.C."/>
            <person name="Goldberg J."/>
            <person name="Guigo R."/>
            <person name="Hoegger P.J."/>
            <person name="Hooker J.B."/>
            <person name="Huggins A."/>
            <person name="James T.Y."/>
            <person name="Kamada T."/>
            <person name="Kilaru S."/>
            <person name="Kodira C."/>
            <person name="Kues U."/>
            <person name="Kupfer D."/>
            <person name="Kwan H.S."/>
            <person name="Lomsadze A."/>
            <person name="Li W."/>
            <person name="Lilly W.W."/>
            <person name="Ma L.J."/>
            <person name="Mackey A.J."/>
            <person name="Manning G."/>
            <person name="Martin F."/>
            <person name="Muraguchi H."/>
            <person name="Natvig D.O."/>
            <person name="Palmerini H."/>
            <person name="Ramesh M.A."/>
            <person name="Rehmeyer C.J."/>
            <person name="Roe B.A."/>
            <person name="Shenoy N."/>
            <person name="Stanke M."/>
            <person name="Ter-Hovhannisyan V."/>
            <person name="Tunlid A."/>
            <person name="Velagapudi R."/>
            <person name="Vision T.J."/>
            <person name="Zeng Q."/>
            <person name="Zolan M.E."/>
            <person name="Pukkila P.J."/>
        </authorList>
    </citation>
    <scope>NUCLEOTIDE SEQUENCE [LARGE SCALE GENOMIC DNA]</scope>
    <source>
        <strain evidence="3">Okayama-7 / 130 / ATCC MYA-4618 / FGSC 9003</strain>
    </source>
</reference>
<dbReference type="PANTHER" id="PTHR33096:SF1">
    <property type="entry name" value="CXC1-LIKE CYSTEINE CLUSTER ASSOCIATED WITH KDZ TRANSPOSASES DOMAIN-CONTAINING PROTEIN"/>
    <property type="match status" value="1"/>
</dbReference>
<organism evidence="2 3">
    <name type="scientific">Coprinopsis cinerea (strain Okayama-7 / 130 / ATCC MYA-4618 / FGSC 9003)</name>
    <name type="common">Inky cap fungus</name>
    <name type="synonym">Hormographiella aspergillata</name>
    <dbReference type="NCBI Taxonomy" id="240176"/>
    <lineage>
        <taxon>Eukaryota</taxon>
        <taxon>Fungi</taxon>
        <taxon>Dikarya</taxon>
        <taxon>Basidiomycota</taxon>
        <taxon>Agaricomycotina</taxon>
        <taxon>Agaricomycetes</taxon>
        <taxon>Agaricomycetidae</taxon>
        <taxon>Agaricales</taxon>
        <taxon>Agaricineae</taxon>
        <taxon>Psathyrellaceae</taxon>
        <taxon>Coprinopsis</taxon>
    </lineage>
</organism>
<accession>A8PH80</accession>
<dbReference type="Proteomes" id="UP000001861">
    <property type="component" value="Unassembled WGS sequence"/>
</dbReference>
<feature type="domain" description="CxC2-like cysteine cluster KDZ transposase-associated" evidence="1">
    <location>
        <begin position="238"/>
        <end position="317"/>
    </location>
</feature>
<dbReference type="Pfam" id="PF18803">
    <property type="entry name" value="CxC2"/>
    <property type="match status" value="1"/>
</dbReference>
<protein>
    <recommendedName>
        <fullName evidence="1">CxC2-like cysteine cluster KDZ transposase-associated domain-containing protein</fullName>
    </recommendedName>
</protein>
<dbReference type="VEuPathDB" id="FungiDB:CC1G_12551"/>
<dbReference type="OMA" id="RECELWY"/>
<dbReference type="OrthoDB" id="3214502at2759"/>
<evidence type="ECO:0000313" key="3">
    <source>
        <dbReference type="Proteomes" id="UP000001861"/>
    </source>
</evidence>
<dbReference type="InterPro" id="IPR041457">
    <property type="entry name" value="CxC2_KDZ-assoc"/>
</dbReference>
<name>A8PH80_COPC7</name>
<dbReference type="RefSeq" id="XP_001841353.2">
    <property type="nucleotide sequence ID" value="XM_001841301.2"/>
</dbReference>
<keyword evidence="3" id="KW-1185">Reference proteome</keyword>